<comment type="similarity">
    <text evidence="1">Belongs to the universal ribosomal protein uS11 family.</text>
</comment>
<dbReference type="GO" id="GO:1990904">
    <property type="term" value="C:ribonucleoprotein complex"/>
    <property type="evidence" value="ECO:0007669"/>
    <property type="project" value="UniProtKB-KW"/>
</dbReference>
<dbReference type="GO" id="GO:0005840">
    <property type="term" value="C:ribosome"/>
    <property type="evidence" value="ECO:0007669"/>
    <property type="project" value="UniProtKB-KW"/>
</dbReference>
<name>A0A9N7RJ42_STRHE</name>
<dbReference type="InterPro" id="IPR036967">
    <property type="entry name" value="Ribosomal_uS11_sf"/>
</dbReference>
<feature type="compositionally biased region" description="Basic and acidic residues" evidence="4">
    <location>
        <begin position="108"/>
        <end position="117"/>
    </location>
</feature>
<accession>A0A9N7RJ42</accession>
<dbReference type="InterPro" id="IPR001971">
    <property type="entry name" value="Ribosomal_uS11"/>
</dbReference>
<evidence type="ECO:0000256" key="1">
    <source>
        <dbReference type="ARBA" id="ARBA00006194"/>
    </source>
</evidence>
<dbReference type="Pfam" id="PF00411">
    <property type="entry name" value="Ribosomal_S11"/>
    <property type="match status" value="1"/>
</dbReference>
<dbReference type="HAMAP" id="MF_01310">
    <property type="entry name" value="Ribosomal_uS11"/>
    <property type="match status" value="1"/>
</dbReference>
<evidence type="ECO:0000313" key="5">
    <source>
        <dbReference type="EMBL" id="CAA0831904.1"/>
    </source>
</evidence>
<keyword evidence="6" id="KW-1185">Reference proteome</keyword>
<dbReference type="PANTHER" id="PTHR11759">
    <property type="entry name" value="40S RIBOSOMAL PROTEIN S14/30S RIBOSOMAL PROTEIN S11"/>
    <property type="match status" value="1"/>
</dbReference>
<dbReference type="AlphaFoldDB" id="A0A9N7RJ42"/>
<dbReference type="OrthoDB" id="1654884at2759"/>
<reference evidence="5" key="1">
    <citation type="submission" date="2019-12" db="EMBL/GenBank/DDBJ databases">
        <authorList>
            <person name="Scholes J."/>
        </authorList>
    </citation>
    <scope>NUCLEOTIDE SEQUENCE</scope>
</reference>
<sequence>MFQRTILGSGICAKLHRQAPRVLVSGFGTPISGVSEFPQNARAFSGVIRSSIFGTMGTRLDSPSISNNLSSTYALNFKSSIHFGKPAEDVAGRTTPLRSLDYVKGLLNERRSNDSNPRRLPQQPPRADSFRGKLQERGNSFNGRAPLYQQPQLEANADIVHIKLMRNNSFVTVTDSKGNKKFGVTAGQLAGKGGKLGRYSGEAAAENVGRRVRQMKTRSVVVKVNGFTFFRRKKDAILSFRDGYSNSRSDVNPVVYLEDTTRKPHNGCRRPKKRRI</sequence>
<dbReference type="Gene3D" id="3.30.420.80">
    <property type="entry name" value="Ribosomal protein S11"/>
    <property type="match status" value="1"/>
</dbReference>
<dbReference type="GO" id="GO:0003735">
    <property type="term" value="F:structural constituent of ribosome"/>
    <property type="evidence" value="ECO:0007669"/>
    <property type="project" value="InterPro"/>
</dbReference>
<evidence type="ECO:0000313" key="6">
    <source>
        <dbReference type="Proteomes" id="UP001153555"/>
    </source>
</evidence>
<dbReference type="Proteomes" id="UP001153555">
    <property type="component" value="Unassembled WGS sequence"/>
</dbReference>
<feature type="region of interest" description="Disordered" evidence="4">
    <location>
        <begin position="108"/>
        <end position="145"/>
    </location>
</feature>
<gene>
    <name evidence="5" type="ORF">SHERM_27216</name>
</gene>
<dbReference type="EMBL" id="CACSLK010027833">
    <property type="protein sequence ID" value="CAA0831904.1"/>
    <property type="molecule type" value="Genomic_DNA"/>
</dbReference>
<evidence type="ECO:0000256" key="4">
    <source>
        <dbReference type="SAM" id="MobiDB-lite"/>
    </source>
</evidence>
<protein>
    <submittedName>
        <fullName evidence="5">Probable ribosomal protein S11- mitochondrial</fullName>
    </submittedName>
</protein>
<comment type="caution">
    <text evidence="5">The sequence shown here is derived from an EMBL/GenBank/DDBJ whole genome shotgun (WGS) entry which is preliminary data.</text>
</comment>
<evidence type="ECO:0000256" key="2">
    <source>
        <dbReference type="ARBA" id="ARBA00022980"/>
    </source>
</evidence>
<proteinExistence type="inferred from homology"/>
<organism evidence="5 6">
    <name type="scientific">Striga hermonthica</name>
    <name type="common">Purple witchweed</name>
    <name type="synonym">Buchnera hermonthica</name>
    <dbReference type="NCBI Taxonomy" id="68872"/>
    <lineage>
        <taxon>Eukaryota</taxon>
        <taxon>Viridiplantae</taxon>
        <taxon>Streptophyta</taxon>
        <taxon>Embryophyta</taxon>
        <taxon>Tracheophyta</taxon>
        <taxon>Spermatophyta</taxon>
        <taxon>Magnoliopsida</taxon>
        <taxon>eudicotyledons</taxon>
        <taxon>Gunneridae</taxon>
        <taxon>Pentapetalae</taxon>
        <taxon>asterids</taxon>
        <taxon>lamiids</taxon>
        <taxon>Lamiales</taxon>
        <taxon>Orobanchaceae</taxon>
        <taxon>Buchnereae</taxon>
        <taxon>Striga</taxon>
    </lineage>
</organism>
<evidence type="ECO:0000256" key="3">
    <source>
        <dbReference type="ARBA" id="ARBA00023274"/>
    </source>
</evidence>
<dbReference type="GO" id="GO:0006412">
    <property type="term" value="P:translation"/>
    <property type="evidence" value="ECO:0007669"/>
    <property type="project" value="InterPro"/>
</dbReference>
<keyword evidence="2 5" id="KW-0689">Ribosomal protein</keyword>
<keyword evidence="3" id="KW-0687">Ribonucleoprotein</keyword>
<dbReference type="SUPFAM" id="SSF53137">
    <property type="entry name" value="Translational machinery components"/>
    <property type="match status" value="1"/>
</dbReference>